<feature type="active site" description="Proton acceptor" evidence="4">
    <location>
        <position position="209"/>
    </location>
</feature>
<evidence type="ECO:0000256" key="2">
    <source>
        <dbReference type="ARBA" id="ARBA00022963"/>
    </source>
</evidence>
<accession>A0A1Y6C0K3</accession>
<keyword evidence="1 4" id="KW-0378">Hydrolase</keyword>
<feature type="short sequence motif" description="GXSXG" evidence="4">
    <location>
        <begin position="45"/>
        <end position="49"/>
    </location>
</feature>
<evidence type="ECO:0000256" key="1">
    <source>
        <dbReference type="ARBA" id="ARBA00022801"/>
    </source>
</evidence>
<evidence type="ECO:0000256" key="3">
    <source>
        <dbReference type="ARBA" id="ARBA00023098"/>
    </source>
</evidence>
<protein>
    <submittedName>
        <fullName evidence="6">NTE family protein</fullName>
    </submittedName>
</protein>
<dbReference type="EMBL" id="FXAG01000017">
    <property type="protein sequence ID" value="SMF39192.1"/>
    <property type="molecule type" value="Genomic_DNA"/>
</dbReference>
<proteinExistence type="predicted"/>
<dbReference type="STRING" id="1123014.SAMN02745746_02975"/>
<dbReference type="InterPro" id="IPR002641">
    <property type="entry name" value="PNPLA_dom"/>
</dbReference>
<keyword evidence="7" id="KW-1185">Reference proteome</keyword>
<dbReference type="AlphaFoldDB" id="A0A1Y6C0K3"/>
<evidence type="ECO:0000313" key="7">
    <source>
        <dbReference type="Proteomes" id="UP000192920"/>
    </source>
</evidence>
<gene>
    <name evidence="6" type="ORF">SAMN02745746_02975</name>
</gene>
<dbReference type="PROSITE" id="PS51635">
    <property type="entry name" value="PNPLA"/>
    <property type="match status" value="1"/>
</dbReference>
<dbReference type="Pfam" id="PF01734">
    <property type="entry name" value="Patatin"/>
    <property type="match status" value="1"/>
</dbReference>
<feature type="short sequence motif" description="DGA/G" evidence="4">
    <location>
        <begin position="209"/>
        <end position="211"/>
    </location>
</feature>
<evidence type="ECO:0000259" key="5">
    <source>
        <dbReference type="PROSITE" id="PS51635"/>
    </source>
</evidence>
<sequence length="381" mass="41480">MSGKPTVALILSGGGARAAYQAGAMLALSKLLPDPSRNPFPIISGTSAGAVNAVAMAAGATDFRRAAGYLAQVWKQVHIEYIYDPSLAYFLKTFLHFGVSVLSGGRVWTNPRSFLDNSALRELLSSVMQFEGIEQSIRAGALRAVALTASCYSSGMSETFFQGDDSIQPWSRYRRVGVRETLGVDHLMATSAIPLIFPSAQVGNRYYCDGAVRQMAPLSPALHMGAEKLFIVGVGGRDVAHAERRQGGGGIAPSPAQIFGHLLDSVFLDSLSSDMERLLRINHTVSLLQAYPELADQTPLRRVEAFVLNPSRSLEEIAYRHSGRFPRVMRFVMQGAGATRKRGSVLASYLLFEPEYCRELIALGYKDVLNQKQAIGEFLEL</sequence>
<dbReference type="GO" id="GO:0016787">
    <property type="term" value="F:hydrolase activity"/>
    <property type="evidence" value="ECO:0007669"/>
    <property type="project" value="UniProtKB-UniRule"/>
</dbReference>
<evidence type="ECO:0000256" key="4">
    <source>
        <dbReference type="PROSITE-ProRule" id="PRU01161"/>
    </source>
</evidence>
<keyword evidence="3 4" id="KW-0443">Lipid metabolism</keyword>
<reference evidence="7" key="1">
    <citation type="submission" date="2017-04" db="EMBL/GenBank/DDBJ databases">
        <authorList>
            <person name="Varghese N."/>
            <person name="Submissions S."/>
        </authorList>
    </citation>
    <scope>NUCLEOTIDE SEQUENCE [LARGE SCALE GENOMIC DNA]</scope>
    <source>
        <strain evidence="7">DSM 22618</strain>
    </source>
</reference>
<dbReference type="PANTHER" id="PTHR14226">
    <property type="entry name" value="NEUROPATHY TARGET ESTERASE/SWISS CHEESE D.MELANOGASTER"/>
    <property type="match status" value="1"/>
</dbReference>
<dbReference type="Proteomes" id="UP000192920">
    <property type="component" value="Unassembled WGS sequence"/>
</dbReference>
<organism evidence="6 7">
    <name type="scientific">Pseudogulbenkiania subflava DSM 22618</name>
    <dbReference type="NCBI Taxonomy" id="1123014"/>
    <lineage>
        <taxon>Bacteria</taxon>
        <taxon>Pseudomonadati</taxon>
        <taxon>Pseudomonadota</taxon>
        <taxon>Betaproteobacteria</taxon>
        <taxon>Neisseriales</taxon>
        <taxon>Chromobacteriaceae</taxon>
        <taxon>Pseudogulbenkiania</taxon>
    </lineage>
</organism>
<dbReference type="Gene3D" id="3.40.1090.10">
    <property type="entry name" value="Cytosolic phospholipase A2 catalytic domain"/>
    <property type="match status" value="1"/>
</dbReference>
<dbReference type="PANTHER" id="PTHR14226:SF57">
    <property type="entry name" value="BLR7027 PROTEIN"/>
    <property type="match status" value="1"/>
</dbReference>
<dbReference type="SUPFAM" id="SSF52151">
    <property type="entry name" value="FabD/lysophospholipase-like"/>
    <property type="match status" value="1"/>
</dbReference>
<dbReference type="InterPro" id="IPR050301">
    <property type="entry name" value="NTE"/>
</dbReference>
<dbReference type="InterPro" id="IPR016035">
    <property type="entry name" value="Acyl_Trfase/lysoPLipase"/>
</dbReference>
<feature type="domain" description="PNPLA" evidence="5">
    <location>
        <begin position="9"/>
        <end position="222"/>
    </location>
</feature>
<keyword evidence="2 4" id="KW-0442">Lipid degradation</keyword>
<name>A0A1Y6C0K3_9NEIS</name>
<dbReference type="RefSeq" id="WP_085277105.1">
    <property type="nucleotide sequence ID" value="NZ_FXAG01000017.1"/>
</dbReference>
<comment type="caution">
    <text evidence="4">Lacks conserved residue(s) required for the propagation of feature annotation.</text>
</comment>
<dbReference type="GO" id="GO:0016042">
    <property type="term" value="P:lipid catabolic process"/>
    <property type="evidence" value="ECO:0007669"/>
    <property type="project" value="UniProtKB-UniRule"/>
</dbReference>
<evidence type="ECO:0000313" key="6">
    <source>
        <dbReference type="EMBL" id="SMF39192.1"/>
    </source>
</evidence>
<feature type="active site" description="Nucleophile" evidence="4">
    <location>
        <position position="47"/>
    </location>
</feature>